<dbReference type="GO" id="GO:0047343">
    <property type="term" value="F:glucose-1-phosphate cytidylyltransferase activity"/>
    <property type="evidence" value="ECO:0007669"/>
    <property type="project" value="UniProtKB-EC"/>
</dbReference>
<dbReference type="CDD" id="cd02524">
    <property type="entry name" value="G1P_cytidylyltransferase"/>
    <property type="match status" value="1"/>
</dbReference>
<protein>
    <submittedName>
        <fullName evidence="2">Glucose-1-phosphate cytidylyltransferase</fullName>
        <ecNumber evidence="2">2.7.7.33</ecNumber>
    </submittedName>
</protein>
<sequence>MKVVLFAGGMGMRMREFSESVPKPMVPIGSRPIIWHLMKYYAHYGHTEFIVCLGYKGEVIKEYFLNYKEWLSNDFVLSGGGREITMLHTDAQDWKITFVDTGLATNIGQRMVKVKDFLGDDEEFLANYSDGLSSVPLPALIDHAHAHEAIATFLCTRPSQTFHIVGLGEDSHVTGITESSAAGMWVNAGFFVLRREIFDYIGPGEELVYEPFGRLLEARKLVGYKYDGFWAGMDTFKDRQVMDEMNARGEAPWKVWEQDPAAPA</sequence>
<dbReference type="InterPro" id="IPR013446">
    <property type="entry name" value="G1P_cyt_trans-like"/>
</dbReference>
<dbReference type="PANTHER" id="PTHR47183:SF3">
    <property type="entry name" value="TRANSFERASE"/>
    <property type="match status" value="1"/>
</dbReference>
<reference evidence="2 3" key="1">
    <citation type="submission" date="2019-11" db="EMBL/GenBank/DDBJ databases">
        <authorList>
            <person name="Criscuolo A."/>
        </authorList>
    </citation>
    <scope>NUCLEOTIDE SEQUENCE [LARGE SCALE GENOMIC DNA]</scope>
    <source>
        <strain evidence="2">CIP111667</strain>
    </source>
</reference>
<dbReference type="InterPro" id="IPR029044">
    <property type="entry name" value="Nucleotide-diphossugar_trans"/>
</dbReference>
<dbReference type="Proteomes" id="UP000419743">
    <property type="component" value="Unassembled WGS sequence"/>
</dbReference>
<proteinExistence type="predicted"/>
<evidence type="ECO:0000313" key="3">
    <source>
        <dbReference type="Proteomes" id="UP000419743"/>
    </source>
</evidence>
<dbReference type="RefSeq" id="WP_156740634.1">
    <property type="nucleotide sequence ID" value="NZ_CACRYJ010000025.1"/>
</dbReference>
<name>A0A7M4DI71_9MICO</name>
<comment type="caution">
    <text evidence="2">The sequence shown here is derived from an EMBL/GenBank/DDBJ whole genome shotgun (WGS) entry which is preliminary data.</text>
</comment>
<evidence type="ECO:0000259" key="1">
    <source>
        <dbReference type="Pfam" id="PF00483"/>
    </source>
</evidence>
<evidence type="ECO:0000313" key="2">
    <source>
        <dbReference type="EMBL" id="VZO36635.1"/>
    </source>
</evidence>
<dbReference type="EC" id="2.7.7.33" evidence="2"/>
<keyword evidence="2" id="KW-0808">Transferase</keyword>
<accession>A0A7M4DI71</accession>
<dbReference type="PANTHER" id="PTHR47183">
    <property type="entry name" value="GLUCOSE-1-PHOSPHATE CYTIDYLYLTRANSFERASE-RELATED"/>
    <property type="match status" value="1"/>
</dbReference>
<dbReference type="InterPro" id="IPR005835">
    <property type="entry name" value="NTP_transferase_dom"/>
</dbReference>
<feature type="domain" description="Nucleotidyl transferase" evidence="1">
    <location>
        <begin position="2"/>
        <end position="201"/>
    </location>
</feature>
<dbReference type="SUPFAM" id="SSF53448">
    <property type="entry name" value="Nucleotide-diphospho-sugar transferases"/>
    <property type="match status" value="1"/>
</dbReference>
<gene>
    <name evidence="2" type="primary">rfbF</name>
    <name evidence="2" type="ORF">HALOF300_01822</name>
</gene>
<dbReference type="AlphaFoldDB" id="A0A7M4DI71"/>
<keyword evidence="3" id="KW-1185">Reference proteome</keyword>
<organism evidence="2 3">
    <name type="scientific">Occultella aeris</name>
    <dbReference type="NCBI Taxonomy" id="2761496"/>
    <lineage>
        <taxon>Bacteria</taxon>
        <taxon>Bacillati</taxon>
        <taxon>Actinomycetota</taxon>
        <taxon>Actinomycetes</taxon>
        <taxon>Micrococcales</taxon>
        <taxon>Ruaniaceae</taxon>
        <taxon>Occultella</taxon>
    </lineage>
</organism>
<dbReference type="Gene3D" id="3.90.550.10">
    <property type="entry name" value="Spore Coat Polysaccharide Biosynthesis Protein SpsA, Chain A"/>
    <property type="match status" value="1"/>
</dbReference>
<dbReference type="Pfam" id="PF00483">
    <property type="entry name" value="NTP_transferase"/>
    <property type="match status" value="1"/>
</dbReference>
<keyword evidence="2" id="KW-0548">Nucleotidyltransferase</keyword>
<dbReference type="EMBL" id="CACRYJ010000025">
    <property type="protein sequence ID" value="VZO36635.1"/>
    <property type="molecule type" value="Genomic_DNA"/>
</dbReference>